<evidence type="ECO:0000313" key="3">
    <source>
        <dbReference type="Proteomes" id="UP000249390"/>
    </source>
</evidence>
<dbReference type="SMART" id="SM00213">
    <property type="entry name" value="UBQ"/>
    <property type="match status" value="1"/>
</dbReference>
<dbReference type="InterPro" id="IPR000626">
    <property type="entry name" value="Ubiquitin-like_dom"/>
</dbReference>
<evidence type="ECO:0000313" key="2">
    <source>
        <dbReference type="EMBL" id="RAL42751.1"/>
    </source>
</evidence>
<gene>
    <name evidence="2" type="ORF">DM860_009258</name>
</gene>
<dbReference type="Pfam" id="PF00240">
    <property type="entry name" value="ubiquitin"/>
    <property type="match status" value="1"/>
</dbReference>
<dbReference type="PANTHER" id="PTHR47725:SF2">
    <property type="entry name" value="UBIQUITIN-LIKE DOMAIN-CONTAINING PROTEIN"/>
    <property type="match status" value="1"/>
</dbReference>
<dbReference type="InterPro" id="IPR029071">
    <property type="entry name" value="Ubiquitin-like_domsf"/>
</dbReference>
<comment type="caution">
    <text evidence="2">The sequence shown here is derived from an EMBL/GenBank/DDBJ whole genome shotgun (WGS) entry which is preliminary data.</text>
</comment>
<dbReference type="SUPFAM" id="SSF54236">
    <property type="entry name" value="Ubiquitin-like"/>
    <property type="match status" value="1"/>
</dbReference>
<feature type="domain" description="Ubiquitin-like" evidence="1">
    <location>
        <begin position="1"/>
        <end position="76"/>
    </location>
</feature>
<dbReference type="PROSITE" id="PS50053">
    <property type="entry name" value="UBIQUITIN_2"/>
    <property type="match status" value="1"/>
</dbReference>
<name>A0A328DEU1_9ASTE</name>
<organism evidence="2 3">
    <name type="scientific">Cuscuta australis</name>
    <dbReference type="NCBI Taxonomy" id="267555"/>
    <lineage>
        <taxon>Eukaryota</taxon>
        <taxon>Viridiplantae</taxon>
        <taxon>Streptophyta</taxon>
        <taxon>Embryophyta</taxon>
        <taxon>Tracheophyta</taxon>
        <taxon>Spermatophyta</taxon>
        <taxon>Magnoliopsida</taxon>
        <taxon>eudicotyledons</taxon>
        <taxon>Gunneridae</taxon>
        <taxon>Pentapetalae</taxon>
        <taxon>asterids</taxon>
        <taxon>lamiids</taxon>
        <taxon>Solanales</taxon>
        <taxon>Convolvulaceae</taxon>
        <taxon>Cuscuteae</taxon>
        <taxon>Cuscuta</taxon>
        <taxon>Cuscuta subgen. Grammica</taxon>
        <taxon>Cuscuta sect. Cleistogrammica</taxon>
    </lineage>
</organism>
<evidence type="ECO:0000259" key="1">
    <source>
        <dbReference type="PROSITE" id="PS50053"/>
    </source>
</evidence>
<keyword evidence="3" id="KW-1185">Reference proteome</keyword>
<proteinExistence type="predicted"/>
<sequence length="105" mass="11853">MDMYIRVKRDKTTYFIQCQPTETIEQIKGKLHALTEQPIKDQRLILLETGGILDDAKTLADQKVANDAVVALALRQGSLSIYNSSLKFGYIVSIRTVDKNSHTQK</sequence>
<dbReference type="Proteomes" id="UP000249390">
    <property type="component" value="Unassembled WGS sequence"/>
</dbReference>
<dbReference type="Gene3D" id="3.10.20.90">
    <property type="entry name" value="Phosphatidylinositol 3-kinase Catalytic Subunit, Chain A, domain 1"/>
    <property type="match status" value="1"/>
</dbReference>
<reference evidence="2 3" key="1">
    <citation type="submission" date="2018-06" db="EMBL/GenBank/DDBJ databases">
        <title>The Genome of Cuscuta australis (Dodder) Provides Insight into the Evolution of Plant Parasitism.</title>
        <authorList>
            <person name="Liu H."/>
        </authorList>
    </citation>
    <scope>NUCLEOTIDE SEQUENCE [LARGE SCALE GENOMIC DNA]</scope>
    <source>
        <strain evidence="3">cv. Yunnan</strain>
        <tissue evidence="2">Vines</tissue>
    </source>
</reference>
<dbReference type="EMBL" id="NQVE01000162">
    <property type="protein sequence ID" value="RAL42751.1"/>
    <property type="molecule type" value="Genomic_DNA"/>
</dbReference>
<dbReference type="AlphaFoldDB" id="A0A328DEU1"/>
<protein>
    <recommendedName>
        <fullName evidence="1">Ubiquitin-like domain-containing protein</fullName>
    </recommendedName>
</protein>
<accession>A0A328DEU1</accession>
<dbReference type="PANTHER" id="PTHR47725">
    <property type="entry name" value="OS03G0364000 PROTEIN"/>
    <property type="match status" value="1"/>
</dbReference>